<name>A0A5D2LDB4_GOSTO</name>
<sequence length="111" mass="13348">MEQHSLLFDIAQEAVKKRRHTTRSPNLDPFLVPCYRLYKRRGVRNLTYVMLQGKLLSGVEIKERIKKNQGRKKAKKDEQKSNKRCRERVTSRAWQRRQKVLSYLFCYSVFS</sequence>
<evidence type="ECO:0000256" key="1">
    <source>
        <dbReference type="SAM" id="MobiDB-lite"/>
    </source>
</evidence>
<evidence type="ECO:0000313" key="2">
    <source>
        <dbReference type="EMBL" id="TYH77138.1"/>
    </source>
</evidence>
<feature type="region of interest" description="Disordered" evidence="1">
    <location>
        <begin position="66"/>
        <end position="89"/>
    </location>
</feature>
<protein>
    <submittedName>
        <fullName evidence="2">Uncharacterized protein</fullName>
    </submittedName>
</protein>
<dbReference type="AlphaFoldDB" id="A0A5D2LDB4"/>
<evidence type="ECO:0000313" key="3">
    <source>
        <dbReference type="Proteomes" id="UP000322667"/>
    </source>
</evidence>
<proteinExistence type="predicted"/>
<reference evidence="2 3" key="1">
    <citation type="submission" date="2019-07" db="EMBL/GenBank/DDBJ databases">
        <title>WGS assembly of Gossypium tomentosum.</title>
        <authorList>
            <person name="Chen Z.J."/>
            <person name="Sreedasyam A."/>
            <person name="Ando A."/>
            <person name="Song Q."/>
            <person name="De L."/>
            <person name="Hulse-Kemp A."/>
            <person name="Ding M."/>
            <person name="Ye W."/>
            <person name="Kirkbride R."/>
            <person name="Jenkins J."/>
            <person name="Plott C."/>
            <person name="Lovell J."/>
            <person name="Lin Y.-M."/>
            <person name="Vaughn R."/>
            <person name="Liu B."/>
            <person name="Li W."/>
            <person name="Simpson S."/>
            <person name="Scheffler B."/>
            <person name="Saski C."/>
            <person name="Grover C."/>
            <person name="Hu G."/>
            <person name="Conover J."/>
            <person name="Carlson J."/>
            <person name="Shu S."/>
            <person name="Boston L."/>
            <person name="Williams M."/>
            <person name="Peterson D."/>
            <person name="Mcgee K."/>
            <person name="Jones D."/>
            <person name="Wendel J."/>
            <person name="Stelly D."/>
            <person name="Grimwood J."/>
            <person name="Schmutz J."/>
        </authorList>
    </citation>
    <scope>NUCLEOTIDE SEQUENCE [LARGE SCALE GENOMIC DNA]</scope>
    <source>
        <strain evidence="2">7179.01</strain>
    </source>
</reference>
<keyword evidence="3" id="KW-1185">Reference proteome</keyword>
<dbReference type="Proteomes" id="UP000322667">
    <property type="component" value="Chromosome D04"/>
</dbReference>
<accession>A0A5D2LDB4</accession>
<gene>
    <name evidence="2" type="ORF">ES332_D04G132500v1</name>
</gene>
<dbReference type="EMBL" id="CM017626">
    <property type="protein sequence ID" value="TYH77138.1"/>
    <property type="molecule type" value="Genomic_DNA"/>
</dbReference>
<organism evidence="2 3">
    <name type="scientific">Gossypium tomentosum</name>
    <name type="common">Hawaiian cotton</name>
    <name type="synonym">Gossypium sandvicense</name>
    <dbReference type="NCBI Taxonomy" id="34277"/>
    <lineage>
        <taxon>Eukaryota</taxon>
        <taxon>Viridiplantae</taxon>
        <taxon>Streptophyta</taxon>
        <taxon>Embryophyta</taxon>
        <taxon>Tracheophyta</taxon>
        <taxon>Spermatophyta</taxon>
        <taxon>Magnoliopsida</taxon>
        <taxon>eudicotyledons</taxon>
        <taxon>Gunneridae</taxon>
        <taxon>Pentapetalae</taxon>
        <taxon>rosids</taxon>
        <taxon>malvids</taxon>
        <taxon>Malvales</taxon>
        <taxon>Malvaceae</taxon>
        <taxon>Malvoideae</taxon>
        <taxon>Gossypium</taxon>
    </lineage>
</organism>